<evidence type="ECO:0000313" key="3">
    <source>
        <dbReference type="Proteomes" id="UP000245790"/>
    </source>
</evidence>
<dbReference type="Proteomes" id="UP000245790">
    <property type="component" value="Unassembled WGS sequence"/>
</dbReference>
<gene>
    <name evidence="2" type="ORF">C8D97_109141</name>
</gene>
<evidence type="ECO:0000313" key="2">
    <source>
        <dbReference type="EMBL" id="PWK48590.1"/>
    </source>
</evidence>
<keyword evidence="1" id="KW-1133">Transmembrane helix</keyword>
<reference evidence="2 3" key="1">
    <citation type="submission" date="2018-05" db="EMBL/GenBank/DDBJ databases">
        <title>Genomic Encyclopedia of Type Strains, Phase IV (KMG-IV): sequencing the most valuable type-strain genomes for metagenomic binning, comparative biology and taxonomic classification.</title>
        <authorList>
            <person name="Goeker M."/>
        </authorList>
    </citation>
    <scope>NUCLEOTIDE SEQUENCE [LARGE SCALE GENOMIC DNA]</scope>
    <source>
        <strain evidence="2 3">DSM 25350</strain>
    </source>
</reference>
<feature type="transmembrane region" description="Helical" evidence="1">
    <location>
        <begin position="12"/>
        <end position="31"/>
    </location>
</feature>
<sequence>MGCKPNNYIKLAALRLDLALHCLICCFTLGYNKLNNYITAPYVERYSGEVECMETSKFFLFINRLNSILFLLALLLVTGSILFLINETQNRPHKSLEIEAPAGDEIAKEKLKLSNVHYVSGHEIQYLFARSTKYGRLASGGYSYTDRNVLFLDRKGDKPVWLFESNDNVIISMRQLSVAIDEKERKAKYIYYVVASSDTNNDGSISDDDNVSISISQPDGSAFNKLVDNVSRVISYDYLSTGNVLALLIQVDRQVLYREYELESGVKKVEKVVIKL</sequence>
<keyword evidence="1" id="KW-0812">Transmembrane</keyword>
<keyword evidence="1" id="KW-0472">Membrane</keyword>
<dbReference type="AlphaFoldDB" id="A0A316FLI6"/>
<name>A0A316FLI6_9GAMM</name>
<accession>A0A316FLI6</accession>
<evidence type="ECO:0000256" key="1">
    <source>
        <dbReference type="SAM" id="Phobius"/>
    </source>
</evidence>
<organism evidence="2 3">
    <name type="scientific">Pleionea mediterranea</name>
    <dbReference type="NCBI Taxonomy" id="523701"/>
    <lineage>
        <taxon>Bacteria</taxon>
        <taxon>Pseudomonadati</taxon>
        <taxon>Pseudomonadota</taxon>
        <taxon>Gammaproteobacteria</taxon>
        <taxon>Oceanospirillales</taxon>
        <taxon>Pleioneaceae</taxon>
        <taxon>Pleionea</taxon>
    </lineage>
</organism>
<feature type="transmembrane region" description="Helical" evidence="1">
    <location>
        <begin position="65"/>
        <end position="85"/>
    </location>
</feature>
<comment type="caution">
    <text evidence="2">The sequence shown here is derived from an EMBL/GenBank/DDBJ whole genome shotgun (WGS) entry which is preliminary data.</text>
</comment>
<dbReference type="EMBL" id="QGGU01000009">
    <property type="protein sequence ID" value="PWK48590.1"/>
    <property type="molecule type" value="Genomic_DNA"/>
</dbReference>
<proteinExistence type="predicted"/>
<keyword evidence="3" id="KW-1185">Reference proteome</keyword>
<protein>
    <submittedName>
        <fullName evidence="2">Uncharacterized protein</fullName>
    </submittedName>
</protein>